<keyword evidence="2" id="KW-1185">Reference proteome</keyword>
<reference evidence="2" key="1">
    <citation type="journal article" date="2022" name="Mol. Ecol. Resour.">
        <title>The genomes of chicory, endive, great burdock and yacon provide insights into Asteraceae palaeo-polyploidization history and plant inulin production.</title>
        <authorList>
            <person name="Fan W."/>
            <person name="Wang S."/>
            <person name="Wang H."/>
            <person name="Wang A."/>
            <person name="Jiang F."/>
            <person name="Liu H."/>
            <person name="Zhao H."/>
            <person name="Xu D."/>
            <person name="Zhang Y."/>
        </authorList>
    </citation>
    <scope>NUCLEOTIDE SEQUENCE [LARGE SCALE GENOMIC DNA]</scope>
    <source>
        <strain evidence="2">cv. Punajuju</strain>
    </source>
</reference>
<organism evidence="1 2">
    <name type="scientific">Cichorium intybus</name>
    <name type="common">Chicory</name>
    <dbReference type="NCBI Taxonomy" id="13427"/>
    <lineage>
        <taxon>Eukaryota</taxon>
        <taxon>Viridiplantae</taxon>
        <taxon>Streptophyta</taxon>
        <taxon>Embryophyta</taxon>
        <taxon>Tracheophyta</taxon>
        <taxon>Spermatophyta</taxon>
        <taxon>Magnoliopsida</taxon>
        <taxon>eudicotyledons</taxon>
        <taxon>Gunneridae</taxon>
        <taxon>Pentapetalae</taxon>
        <taxon>asterids</taxon>
        <taxon>campanulids</taxon>
        <taxon>Asterales</taxon>
        <taxon>Asteraceae</taxon>
        <taxon>Cichorioideae</taxon>
        <taxon>Cichorieae</taxon>
        <taxon>Cichoriinae</taxon>
        <taxon>Cichorium</taxon>
    </lineage>
</organism>
<dbReference type="Proteomes" id="UP001055811">
    <property type="component" value="Linkage Group LG05"/>
</dbReference>
<evidence type="ECO:0000313" key="2">
    <source>
        <dbReference type="Proteomes" id="UP001055811"/>
    </source>
</evidence>
<sequence length="82" mass="9597">MENLVALDMSYSNIESFGTFYSYPQRLHKRLKQLLGSCSKDKRDVILLNLKSRCIMNLEYSAQFMEVKRCHIGLQIEAMGYQ</sequence>
<accession>A0ACB9CYE9</accession>
<reference evidence="1 2" key="2">
    <citation type="journal article" date="2022" name="Mol. Ecol. Resour.">
        <title>The genomes of chicory, endive, great burdock and yacon provide insights into Asteraceae paleo-polyploidization history and plant inulin production.</title>
        <authorList>
            <person name="Fan W."/>
            <person name="Wang S."/>
            <person name="Wang H."/>
            <person name="Wang A."/>
            <person name="Jiang F."/>
            <person name="Liu H."/>
            <person name="Zhao H."/>
            <person name="Xu D."/>
            <person name="Zhang Y."/>
        </authorList>
    </citation>
    <scope>NUCLEOTIDE SEQUENCE [LARGE SCALE GENOMIC DNA]</scope>
    <source>
        <strain evidence="2">cv. Punajuju</strain>
        <tissue evidence="1">Leaves</tissue>
    </source>
</reference>
<comment type="caution">
    <text evidence="1">The sequence shown here is derived from an EMBL/GenBank/DDBJ whole genome shotgun (WGS) entry which is preliminary data.</text>
</comment>
<evidence type="ECO:0000313" key="1">
    <source>
        <dbReference type="EMBL" id="KAI3739213.1"/>
    </source>
</evidence>
<gene>
    <name evidence="1" type="ORF">L2E82_29612</name>
</gene>
<name>A0ACB9CYE9_CICIN</name>
<proteinExistence type="predicted"/>
<protein>
    <submittedName>
        <fullName evidence="1">Uncharacterized protein</fullName>
    </submittedName>
</protein>
<dbReference type="EMBL" id="CM042013">
    <property type="protein sequence ID" value="KAI3739213.1"/>
    <property type="molecule type" value="Genomic_DNA"/>
</dbReference>